<dbReference type="InterPro" id="IPR035899">
    <property type="entry name" value="DBL_dom_sf"/>
</dbReference>
<dbReference type="SMART" id="SM00233">
    <property type="entry name" value="PH"/>
    <property type="match status" value="1"/>
</dbReference>
<sequence length="789" mass="87847">MLLDNVVSLRRSLVGVTGRVIAGLSVLCRQLKSQVRQKANSNGNGTAGSHVMQNVHMADGRQMIVKARYAFQGTDEDELSFKKGDIITITQVVEGGWWEGVLNGRVGWFPSNYVKEVKNVPGVVPHHGDVRIRSGDQQKLIDVGPLSPTPKSPPAGTGRTAEQITVPAKTAESARMYHNLVLQNILETEKAHTDEMHTFLVTYLKPLQNAGILSNPECMMLCGNLEDVVNMQQALLKNLEDCAKLPGPQQRVGGCFLKVAGQMRALYQGYCANHPKAVSVLSRNNEELNRFMENQGAPSPGLMTLTTGLSQPFRRLDKYPTLLKELDRHLEEGHPDRYDVQQAIPVYKNIANECLETRKQKEIEFEIMNSEIKGWEGEEISQLGEVILMSMVTVHTGDEEKKERYFLLFPGVLLMLSISPRMSGFIYEGKLALSGLNISRLEDVDNIKNAFEISGSLIERIVVTTNSTREQAEWATLLQQQTKISPVTPVTSKPPPVPASSRTPTSTLQRHQVPPAIKDTVLYIHETSMPPSGKVPPAKQPDVSRLKPTSPPPASVKMQKLEPPPRQPGPWTLSCLRPAPPLRPSAALLMKESRNSGNKTWSVGCLPPDMFKGPAAALLTASGHPKQDPNRSPRTVRRLLTSSMRRKQDRAKLEEEYPPVRLSSAQLEEDAAVLRVIEAYCTSTSKMRQQSLLSTSSRQGRLEQAPQVLVPEEEKIIVEETKNNQTVVQEKSLVDTVYQLKDQVEELCKETKRLNKGLEEEVMARKRMESIIRKSIKSLAETNFDETNL</sequence>
<feature type="region of interest" description="Disordered" evidence="6">
    <location>
        <begin position="486"/>
        <end position="512"/>
    </location>
</feature>
<dbReference type="PANTHER" id="PTHR46026">
    <property type="entry name" value="RHO-TYPE GUANINE NUCLEOTIDE EXCHANGE FACTOR, ISOFORM F"/>
    <property type="match status" value="1"/>
</dbReference>
<dbReference type="GO" id="GO:0030027">
    <property type="term" value="C:lamellipodium"/>
    <property type="evidence" value="ECO:0007669"/>
    <property type="project" value="UniProtKB-SubCell"/>
</dbReference>
<dbReference type="InterPro" id="IPR046376">
    <property type="entry name" value="PH_Cool_Pix"/>
</dbReference>
<dbReference type="GO" id="GO:0005737">
    <property type="term" value="C:cytoplasm"/>
    <property type="evidence" value="ECO:0007669"/>
    <property type="project" value="TreeGrafter"/>
</dbReference>
<feature type="region of interest" description="Disordered" evidence="6">
    <location>
        <begin position="527"/>
        <end position="571"/>
    </location>
</feature>
<dbReference type="PROSITE" id="PS50002">
    <property type="entry name" value="SH3"/>
    <property type="match status" value="1"/>
</dbReference>
<feature type="domain" description="PH" evidence="8">
    <location>
        <begin position="379"/>
        <end position="483"/>
    </location>
</feature>
<dbReference type="GO" id="GO:0005085">
    <property type="term" value="F:guanyl-nucleotide exchange factor activity"/>
    <property type="evidence" value="ECO:0007669"/>
    <property type="project" value="UniProtKB-KW"/>
</dbReference>
<evidence type="ECO:0000256" key="1">
    <source>
        <dbReference type="ARBA" id="ARBA00004510"/>
    </source>
</evidence>
<dbReference type="PROSITE" id="PS50010">
    <property type="entry name" value="DH_2"/>
    <property type="match status" value="1"/>
</dbReference>
<dbReference type="SUPFAM" id="SSF50729">
    <property type="entry name" value="PH domain-like"/>
    <property type="match status" value="1"/>
</dbReference>
<evidence type="ECO:0000259" key="8">
    <source>
        <dbReference type="PROSITE" id="PS50003"/>
    </source>
</evidence>
<dbReference type="Gene3D" id="2.30.30.40">
    <property type="entry name" value="SH3 Domains"/>
    <property type="match status" value="1"/>
</dbReference>
<evidence type="ECO:0000313" key="10">
    <source>
        <dbReference type="Proteomes" id="UP000515135"/>
    </source>
</evidence>
<dbReference type="InterPro" id="IPR036028">
    <property type="entry name" value="SH3-like_dom_sf"/>
</dbReference>
<dbReference type="Gene3D" id="1.20.5.390">
    <property type="entry name" value="L1 transposable element, trimerization domain"/>
    <property type="match status" value="1"/>
</dbReference>
<dbReference type="SUPFAM" id="SSF48065">
    <property type="entry name" value="DBL homology domain (DH-domain)"/>
    <property type="match status" value="1"/>
</dbReference>
<evidence type="ECO:0000256" key="4">
    <source>
        <dbReference type="ARBA" id="ARBA00023273"/>
    </source>
</evidence>
<dbReference type="CDD" id="cd00160">
    <property type="entry name" value="RhoGEF"/>
    <property type="match status" value="1"/>
</dbReference>
<evidence type="ECO:0000256" key="5">
    <source>
        <dbReference type="PROSITE-ProRule" id="PRU00192"/>
    </source>
</evidence>
<feature type="domain" description="SH3" evidence="7">
    <location>
        <begin position="60"/>
        <end position="119"/>
    </location>
</feature>
<dbReference type="InterPro" id="IPR000219">
    <property type="entry name" value="DH_dom"/>
</dbReference>
<dbReference type="PRINTS" id="PR00452">
    <property type="entry name" value="SH3DOMAIN"/>
</dbReference>
<dbReference type="AlphaFoldDB" id="A0A6P4YBY9"/>
<dbReference type="SMART" id="SM00325">
    <property type="entry name" value="RhoGEF"/>
    <property type="match status" value="1"/>
</dbReference>
<dbReference type="InterPro" id="IPR001452">
    <property type="entry name" value="SH3_domain"/>
</dbReference>
<dbReference type="FunFam" id="2.30.30.40:FF:000072">
    <property type="entry name" value="Unconventional Myosin IB"/>
    <property type="match status" value="1"/>
</dbReference>
<dbReference type="OrthoDB" id="6019202at2759"/>
<reference evidence="11" key="1">
    <citation type="submission" date="2025-08" db="UniProtKB">
        <authorList>
            <consortium name="RefSeq"/>
        </authorList>
    </citation>
    <scope>IDENTIFICATION</scope>
    <source>
        <tissue evidence="11">Gonad</tissue>
    </source>
</reference>
<keyword evidence="2 5" id="KW-0728">SH3 domain</keyword>
<dbReference type="InterPro" id="IPR001849">
    <property type="entry name" value="PH_domain"/>
</dbReference>
<dbReference type="PROSITE" id="PS50003">
    <property type="entry name" value="PH_DOMAIN"/>
    <property type="match status" value="1"/>
</dbReference>
<feature type="region of interest" description="Disordered" evidence="6">
    <location>
        <begin position="620"/>
        <end position="657"/>
    </location>
</feature>
<dbReference type="Proteomes" id="UP000515135">
    <property type="component" value="Unplaced"/>
</dbReference>
<dbReference type="FunFam" id="1.20.900.10:FF:000016">
    <property type="entry name" value="Rho guanine nucleotide exchange factor 6"/>
    <property type="match status" value="1"/>
</dbReference>
<keyword evidence="4" id="KW-0966">Cell projection</keyword>
<evidence type="ECO:0000313" key="11">
    <source>
        <dbReference type="RefSeq" id="XP_019616307.1"/>
    </source>
</evidence>
<proteinExistence type="predicted"/>
<dbReference type="Pfam" id="PF16523">
    <property type="entry name" value="betaPIX_CC"/>
    <property type="match status" value="1"/>
</dbReference>
<evidence type="ECO:0000256" key="2">
    <source>
        <dbReference type="ARBA" id="ARBA00022443"/>
    </source>
</evidence>
<dbReference type="CDD" id="cd11877">
    <property type="entry name" value="SH3_PIX"/>
    <property type="match status" value="1"/>
</dbReference>
<dbReference type="CDD" id="cd01225">
    <property type="entry name" value="PH_Cool_Pix"/>
    <property type="match status" value="1"/>
</dbReference>
<dbReference type="SUPFAM" id="SSF50044">
    <property type="entry name" value="SH3-domain"/>
    <property type="match status" value="1"/>
</dbReference>
<keyword evidence="3" id="KW-0344">Guanine-nucleotide releasing factor</keyword>
<feature type="domain" description="DH" evidence="9">
    <location>
        <begin position="177"/>
        <end position="357"/>
    </location>
</feature>
<dbReference type="Gene3D" id="2.30.29.30">
    <property type="entry name" value="Pleckstrin-homology domain (PH domain)/Phosphotyrosine-binding domain (PTB)"/>
    <property type="match status" value="1"/>
</dbReference>
<dbReference type="Gene3D" id="1.20.900.10">
    <property type="entry name" value="Dbl homology (DH) domain"/>
    <property type="match status" value="1"/>
</dbReference>
<evidence type="ECO:0000259" key="9">
    <source>
        <dbReference type="PROSITE" id="PS50010"/>
    </source>
</evidence>
<dbReference type="Pfam" id="PF16614">
    <property type="entry name" value="RhoGEF67_u2"/>
    <property type="match status" value="2"/>
</dbReference>
<dbReference type="SMART" id="SM00326">
    <property type="entry name" value="SH3"/>
    <property type="match status" value="1"/>
</dbReference>
<dbReference type="Pfam" id="PF00621">
    <property type="entry name" value="RhoGEF"/>
    <property type="match status" value="1"/>
</dbReference>
<keyword evidence="10" id="KW-1185">Reference proteome</keyword>
<name>A0A6P4YBY9_BRABE</name>
<evidence type="ECO:0000256" key="6">
    <source>
        <dbReference type="SAM" id="MobiDB-lite"/>
    </source>
</evidence>
<dbReference type="RefSeq" id="XP_019616307.1">
    <property type="nucleotide sequence ID" value="XM_019760748.1"/>
</dbReference>
<dbReference type="GeneID" id="109463879"/>
<evidence type="ECO:0000256" key="3">
    <source>
        <dbReference type="ARBA" id="ARBA00022658"/>
    </source>
</evidence>
<evidence type="ECO:0000259" key="7">
    <source>
        <dbReference type="PROSITE" id="PS50002"/>
    </source>
</evidence>
<accession>A0A6P4YBY9</accession>
<dbReference type="InterPro" id="IPR032409">
    <property type="entry name" value="GEF6/7_CC"/>
</dbReference>
<dbReference type="InterPro" id="IPR011993">
    <property type="entry name" value="PH-like_dom_sf"/>
</dbReference>
<organism evidence="10 11">
    <name type="scientific">Branchiostoma belcheri</name>
    <name type="common">Amphioxus</name>
    <dbReference type="NCBI Taxonomy" id="7741"/>
    <lineage>
        <taxon>Eukaryota</taxon>
        <taxon>Metazoa</taxon>
        <taxon>Chordata</taxon>
        <taxon>Cephalochordata</taxon>
        <taxon>Leptocardii</taxon>
        <taxon>Amphioxiformes</taxon>
        <taxon>Branchiostomatidae</taxon>
        <taxon>Branchiostoma</taxon>
    </lineage>
</organism>
<protein>
    <submittedName>
        <fullName evidence="11">Rho guanine nucleotide exchange factor 7-like isoform X2</fullName>
    </submittedName>
</protein>
<comment type="subcellular location">
    <subcellularLocation>
        <location evidence="1">Cell projection</location>
        <location evidence="1">Lamellipodium</location>
    </subcellularLocation>
</comment>
<dbReference type="Pfam" id="PF00169">
    <property type="entry name" value="PH"/>
    <property type="match status" value="1"/>
</dbReference>
<dbReference type="PANTHER" id="PTHR46026:SF1">
    <property type="entry name" value="RHO-TYPE GUANINE NUCLEOTIDE EXCHANGE FACTOR, ISOFORM F"/>
    <property type="match status" value="1"/>
</dbReference>
<gene>
    <name evidence="11" type="primary">LOC109463879</name>
</gene>
<dbReference type="Pfam" id="PF00018">
    <property type="entry name" value="SH3_1"/>
    <property type="match status" value="1"/>
</dbReference>